<accession>A0A0D3IHG0</accession>
<evidence type="ECO:0000313" key="3">
    <source>
        <dbReference type="EnsemblProtists" id="EOD10695"/>
    </source>
</evidence>
<keyword evidence="2" id="KW-1133">Transmembrane helix</keyword>
<reference evidence="4" key="1">
    <citation type="journal article" date="2013" name="Nature">
        <title>Pan genome of the phytoplankton Emiliania underpins its global distribution.</title>
        <authorList>
            <person name="Read B.A."/>
            <person name="Kegel J."/>
            <person name="Klute M.J."/>
            <person name="Kuo A."/>
            <person name="Lefebvre S.C."/>
            <person name="Maumus F."/>
            <person name="Mayer C."/>
            <person name="Miller J."/>
            <person name="Monier A."/>
            <person name="Salamov A."/>
            <person name="Young J."/>
            <person name="Aguilar M."/>
            <person name="Claverie J.M."/>
            <person name="Frickenhaus S."/>
            <person name="Gonzalez K."/>
            <person name="Herman E.K."/>
            <person name="Lin Y.C."/>
            <person name="Napier J."/>
            <person name="Ogata H."/>
            <person name="Sarno A.F."/>
            <person name="Shmutz J."/>
            <person name="Schroeder D."/>
            <person name="de Vargas C."/>
            <person name="Verret F."/>
            <person name="von Dassow P."/>
            <person name="Valentin K."/>
            <person name="Van de Peer Y."/>
            <person name="Wheeler G."/>
            <person name="Dacks J.B."/>
            <person name="Delwiche C.F."/>
            <person name="Dyhrman S.T."/>
            <person name="Glockner G."/>
            <person name="John U."/>
            <person name="Richards T."/>
            <person name="Worden A.Z."/>
            <person name="Zhang X."/>
            <person name="Grigoriev I.V."/>
            <person name="Allen A.E."/>
            <person name="Bidle K."/>
            <person name="Borodovsky M."/>
            <person name="Bowler C."/>
            <person name="Brownlee C."/>
            <person name="Cock J.M."/>
            <person name="Elias M."/>
            <person name="Gladyshev V.N."/>
            <person name="Groth M."/>
            <person name="Guda C."/>
            <person name="Hadaegh A."/>
            <person name="Iglesias-Rodriguez M.D."/>
            <person name="Jenkins J."/>
            <person name="Jones B.M."/>
            <person name="Lawson T."/>
            <person name="Leese F."/>
            <person name="Lindquist E."/>
            <person name="Lobanov A."/>
            <person name="Lomsadze A."/>
            <person name="Malik S.B."/>
            <person name="Marsh M.E."/>
            <person name="Mackinder L."/>
            <person name="Mock T."/>
            <person name="Mueller-Roeber B."/>
            <person name="Pagarete A."/>
            <person name="Parker M."/>
            <person name="Probert I."/>
            <person name="Quesneville H."/>
            <person name="Raines C."/>
            <person name="Rensing S.A."/>
            <person name="Riano-Pachon D.M."/>
            <person name="Richier S."/>
            <person name="Rokitta S."/>
            <person name="Shiraiwa Y."/>
            <person name="Soanes D.M."/>
            <person name="van der Giezen M."/>
            <person name="Wahlund T.M."/>
            <person name="Williams B."/>
            <person name="Wilson W."/>
            <person name="Wolfe G."/>
            <person name="Wurch L.L."/>
        </authorList>
    </citation>
    <scope>NUCLEOTIDE SEQUENCE</scope>
</reference>
<evidence type="ECO:0000256" key="1">
    <source>
        <dbReference type="SAM" id="MobiDB-lite"/>
    </source>
</evidence>
<proteinExistence type="predicted"/>
<dbReference type="AlphaFoldDB" id="A0A0D3IHG0"/>
<dbReference type="PaxDb" id="2903-EOD10695"/>
<reference evidence="3" key="2">
    <citation type="submission" date="2024-10" db="UniProtKB">
        <authorList>
            <consortium name="EnsemblProtists"/>
        </authorList>
    </citation>
    <scope>IDENTIFICATION</scope>
</reference>
<name>A0A0D3IHG0_EMIH1</name>
<evidence type="ECO:0000256" key="2">
    <source>
        <dbReference type="SAM" id="Phobius"/>
    </source>
</evidence>
<dbReference type="Proteomes" id="UP000013827">
    <property type="component" value="Unassembled WGS sequence"/>
</dbReference>
<feature type="transmembrane region" description="Helical" evidence="2">
    <location>
        <begin position="76"/>
        <end position="95"/>
    </location>
</feature>
<dbReference type="EnsemblProtists" id="EOD10695">
    <property type="protein sequence ID" value="EOD10695"/>
    <property type="gene ID" value="EMIHUDRAFT_413928"/>
</dbReference>
<feature type="transmembrane region" description="Helical" evidence="2">
    <location>
        <begin position="51"/>
        <end position="70"/>
    </location>
</feature>
<organism evidence="3 4">
    <name type="scientific">Emiliania huxleyi (strain CCMP1516)</name>
    <dbReference type="NCBI Taxonomy" id="280463"/>
    <lineage>
        <taxon>Eukaryota</taxon>
        <taxon>Haptista</taxon>
        <taxon>Haptophyta</taxon>
        <taxon>Prymnesiophyceae</taxon>
        <taxon>Isochrysidales</taxon>
        <taxon>Noelaerhabdaceae</taxon>
        <taxon>Emiliania</taxon>
    </lineage>
</organism>
<feature type="transmembrane region" description="Helical" evidence="2">
    <location>
        <begin position="682"/>
        <end position="704"/>
    </location>
</feature>
<keyword evidence="2" id="KW-0812">Transmembrane</keyword>
<dbReference type="RefSeq" id="XP_005763124.1">
    <property type="nucleotide sequence ID" value="XM_005763067.1"/>
</dbReference>
<feature type="region of interest" description="Disordered" evidence="1">
    <location>
        <begin position="114"/>
        <end position="160"/>
    </location>
</feature>
<evidence type="ECO:0008006" key="5">
    <source>
        <dbReference type="Google" id="ProtNLM"/>
    </source>
</evidence>
<feature type="transmembrane region" description="Helical" evidence="2">
    <location>
        <begin position="630"/>
        <end position="648"/>
    </location>
</feature>
<dbReference type="GeneID" id="17256798"/>
<feature type="compositionally biased region" description="Basic and acidic residues" evidence="1">
    <location>
        <begin position="133"/>
        <end position="160"/>
    </location>
</feature>
<feature type="transmembrane region" description="Helical" evidence="2">
    <location>
        <begin position="598"/>
        <end position="618"/>
    </location>
</feature>
<evidence type="ECO:0000313" key="4">
    <source>
        <dbReference type="Proteomes" id="UP000013827"/>
    </source>
</evidence>
<dbReference type="HOGENOM" id="CLU_355068_0_0_1"/>
<dbReference type="KEGG" id="ehx:EMIHUDRAFT_413928"/>
<protein>
    <recommendedName>
        <fullName evidence="5">Heterokaryon incompatibility domain-containing protein</fullName>
    </recommendedName>
</protein>
<sequence>MTYGLAKKEYRPVQSHFLAAWRSPPPLRPPLPLLTVGTHAARMWQGVKNGLGWTVTQAIVTAAATVPLVLAEDISSIFVVGPIVELFLIPGVLLVRRYTSKAVQVEDCTNVCIGDAGEPPVPEPPTRKAGGGNEREPPFSERLTRKAREPPFSERLTRKASTEPRDQPLVYLLVVSKLSSALRVHGAPAMLTKLFDPACRLSLLDTGVLEVVDPASTHFALVSYRQHRAGPGNDGQLSTGPTLDSAALASVVEVAEQAGLRGLWLDAPCYRAGVEYDHVHFCNTLSAVTQCCSEVIWLPRASQRALGDYQFRLWCTFEAAVVEERQLPVRLAGVGLSLSQRMLLALGKRTPWLPGVAHSCDITDLRIANASILLWIVLCWPVAIVYEILLLDLFSTAWGTQVSLASSGQAVLLAMTQGMRHADARARRSLAEPARLTATRAGLAPKAGELLLRNALPWLPAYDRRDSLVVLEALDALTDRRSDKAYVQGVAFSAYFAAQKSPSAGDAVGGKSLCEWLQEKSLLPLLRGRAGDEGPATMPLSVLAALGWIWQRGASHLLRAPVGSLLFPPTGRWEWDLRERRVVADTPRWLKHLTISGGLLLCSLAWWTLCAVTVFYTFHPELQLVDGLSLGWTVLTLSWIVLLVLLCLHCACHQGLQLATGLVPHSELSLRRLSPTGYSIRGIMLMMATVQPLFFVFIYMVGFFPIAVMDNLNPADGCTWPSLLFFNLAYSTVPPGRALLVRGWQLAVVLYNIRAGTEAATIAYHMWSRGGRQTLWPRDEAAARTPVVNVL</sequence>
<keyword evidence="2" id="KW-0472">Membrane</keyword>
<feature type="transmembrane region" description="Helical" evidence="2">
    <location>
        <begin position="397"/>
        <end position="415"/>
    </location>
</feature>
<keyword evidence="4" id="KW-1185">Reference proteome</keyword>
<feature type="transmembrane region" description="Helical" evidence="2">
    <location>
        <begin position="372"/>
        <end position="391"/>
    </location>
</feature>